<dbReference type="Pfam" id="PF00496">
    <property type="entry name" value="SBP_bac_5"/>
    <property type="match status" value="1"/>
</dbReference>
<dbReference type="Proteomes" id="UP000244989">
    <property type="component" value="Unassembled WGS sequence"/>
</dbReference>
<proteinExistence type="inferred from homology"/>
<evidence type="ECO:0000256" key="2">
    <source>
        <dbReference type="ARBA" id="ARBA00022448"/>
    </source>
</evidence>
<evidence type="ECO:0000259" key="4">
    <source>
        <dbReference type="Pfam" id="PF00496"/>
    </source>
</evidence>
<feature type="domain" description="Solute-binding protein family 5" evidence="4">
    <location>
        <begin position="85"/>
        <end position="436"/>
    </location>
</feature>
<name>A0A2U1T8V0_9CORY</name>
<dbReference type="CDD" id="cd08492">
    <property type="entry name" value="PBP2_NikA_DppA_OppA_like_15"/>
    <property type="match status" value="1"/>
</dbReference>
<dbReference type="OrthoDB" id="9046151at2"/>
<dbReference type="PANTHER" id="PTHR30290">
    <property type="entry name" value="PERIPLASMIC BINDING COMPONENT OF ABC TRANSPORTER"/>
    <property type="match status" value="1"/>
</dbReference>
<evidence type="ECO:0000256" key="1">
    <source>
        <dbReference type="ARBA" id="ARBA00005695"/>
    </source>
</evidence>
<keyword evidence="6" id="KW-1185">Reference proteome</keyword>
<comment type="similarity">
    <text evidence="1">Belongs to the bacterial solute-binding protein 5 family.</text>
</comment>
<dbReference type="InterPro" id="IPR000914">
    <property type="entry name" value="SBP_5_dom"/>
</dbReference>
<dbReference type="SUPFAM" id="SSF53850">
    <property type="entry name" value="Periplasmic binding protein-like II"/>
    <property type="match status" value="1"/>
</dbReference>
<evidence type="ECO:0000313" key="5">
    <source>
        <dbReference type="EMBL" id="PWC02423.1"/>
    </source>
</evidence>
<dbReference type="GO" id="GO:0015833">
    <property type="term" value="P:peptide transport"/>
    <property type="evidence" value="ECO:0007669"/>
    <property type="project" value="TreeGrafter"/>
</dbReference>
<reference evidence="6" key="1">
    <citation type="submission" date="2018-04" db="EMBL/GenBank/DDBJ databases">
        <authorList>
            <person name="Liu S."/>
            <person name="Wang Z."/>
            <person name="Li J."/>
        </authorList>
    </citation>
    <scope>NUCLEOTIDE SEQUENCE [LARGE SCALE GENOMIC DNA]</scope>
    <source>
        <strain evidence="6">2189</strain>
    </source>
</reference>
<dbReference type="InterPro" id="IPR030678">
    <property type="entry name" value="Peptide/Ni-bd"/>
</dbReference>
<dbReference type="GO" id="GO:0043190">
    <property type="term" value="C:ATP-binding cassette (ABC) transporter complex"/>
    <property type="evidence" value="ECO:0007669"/>
    <property type="project" value="InterPro"/>
</dbReference>
<dbReference type="Gene3D" id="3.10.105.10">
    <property type="entry name" value="Dipeptide-binding Protein, Domain 3"/>
    <property type="match status" value="1"/>
</dbReference>
<dbReference type="GO" id="GO:0042597">
    <property type="term" value="C:periplasmic space"/>
    <property type="evidence" value="ECO:0007669"/>
    <property type="project" value="UniProtKB-ARBA"/>
</dbReference>
<dbReference type="EMBL" id="QEEZ01000003">
    <property type="protein sequence ID" value="PWC02423.1"/>
    <property type="molecule type" value="Genomic_DNA"/>
</dbReference>
<dbReference type="InterPro" id="IPR023920">
    <property type="entry name" value="ABC_transptr_sub-bd_KPN01854"/>
</dbReference>
<dbReference type="GO" id="GO:1904680">
    <property type="term" value="F:peptide transmembrane transporter activity"/>
    <property type="evidence" value="ECO:0007669"/>
    <property type="project" value="TreeGrafter"/>
</dbReference>
<dbReference type="NCBIfam" id="TIGR04028">
    <property type="entry name" value="SBP_KPN_01854"/>
    <property type="match status" value="1"/>
</dbReference>
<sequence>MIGSVGRRVAIHKRGLRSALGAIVASVLVAVSVSACSSEPERGITYVEPNMFNSLYPPSGGYYPNGGVLNNIADRLLWQHPETLELHPWIATELPEINEDATEFTFTLREDVTYSDGTKLDAENVAANYDLYGFGDPDRALTPSDQLGGYEGAEVLDDYTVRFHFDRPSPGFPQATSTMNQALLSTPTLENGNTGFSPGNAENISGSGPFVITDEELGTGLTLSAREDYDWAPPARTDHQGPAEVEEIRFTLAEEDSVRTGSLVAEQSDIARQIEAPDERHLIDQGINIHSAGTNGVNNAYHFHFRQPLMEDQRVRQAIIHAIDRENILNTLYSQSYPAGTSILAANALGYREQDGAYSFDPERSRELLDDAGWQIGEDGVRVRDGERLSVTFNEAVPQPRSREMFTKVQEKLRDVGIEAELNPGDRTAQQEAMQDLERIQVRHTMVGRASYDTLPNWLDVDGRNSFLNGWEDTVGDEEMQQMVDDYFALVDEDKRAAAVGKMQDYLTEHALVLPMFEEPQVYGFRDTISGFSTEAIGRPSFYAVRETGGEE</sequence>
<dbReference type="InterPro" id="IPR039424">
    <property type="entry name" value="SBP_5"/>
</dbReference>
<gene>
    <name evidence="5" type="ORF">DF222_01980</name>
</gene>
<keyword evidence="3" id="KW-0732">Signal</keyword>
<dbReference type="PIRSF" id="PIRSF002741">
    <property type="entry name" value="MppA"/>
    <property type="match status" value="1"/>
</dbReference>
<dbReference type="AlphaFoldDB" id="A0A2U1T8V0"/>
<protein>
    <submittedName>
        <fullName evidence="5">TIGR04028 family ABC transporter substrate-binding protein</fullName>
    </submittedName>
</protein>
<dbReference type="Gene3D" id="3.40.190.10">
    <property type="entry name" value="Periplasmic binding protein-like II"/>
    <property type="match status" value="1"/>
</dbReference>
<dbReference type="PANTHER" id="PTHR30290:SF9">
    <property type="entry name" value="OLIGOPEPTIDE-BINDING PROTEIN APPA"/>
    <property type="match status" value="1"/>
</dbReference>
<keyword evidence="2" id="KW-0813">Transport</keyword>
<organism evidence="5 6">
    <name type="scientific">Corynebacterium yudongzhengii</name>
    <dbReference type="NCBI Taxonomy" id="2080740"/>
    <lineage>
        <taxon>Bacteria</taxon>
        <taxon>Bacillati</taxon>
        <taxon>Actinomycetota</taxon>
        <taxon>Actinomycetes</taxon>
        <taxon>Mycobacteriales</taxon>
        <taxon>Corynebacteriaceae</taxon>
        <taxon>Corynebacterium</taxon>
    </lineage>
</organism>
<dbReference type="KEGG" id="cyz:C3B44_09290"/>
<evidence type="ECO:0000256" key="3">
    <source>
        <dbReference type="ARBA" id="ARBA00022729"/>
    </source>
</evidence>
<evidence type="ECO:0000313" key="6">
    <source>
        <dbReference type="Proteomes" id="UP000244989"/>
    </source>
</evidence>
<comment type="caution">
    <text evidence="5">The sequence shown here is derived from an EMBL/GenBank/DDBJ whole genome shotgun (WGS) entry which is preliminary data.</text>
</comment>
<accession>A0A2U1T8V0</accession>